<dbReference type="Gene3D" id="3.40.50.12780">
    <property type="entry name" value="N-terminal domain of ligase-like"/>
    <property type="match status" value="1"/>
</dbReference>
<evidence type="ECO:0000259" key="2">
    <source>
        <dbReference type="Pfam" id="PF13193"/>
    </source>
</evidence>
<evidence type="ECO:0000313" key="3">
    <source>
        <dbReference type="EMBL" id="MBC2650396.1"/>
    </source>
</evidence>
<gene>
    <name evidence="3" type="ORF">H7F49_01600</name>
</gene>
<dbReference type="EMBL" id="JACLAU010000001">
    <property type="protein sequence ID" value="MBC2650396.1"/>
    <property type="molecule type" value="Genomic_DNA"/>
</dbReference>
<evidence type="ECO:0000313" key="4">
    <source>
        <dbReference type="Proteomes" id="UP000520156"/>
    </source>
</evidence>
<dbReference type="SUPFAM" id="SSF56801">
    <property type="entry name" value="Acetyl-CoA synthetase-like"/>
    <property type="match status" value="1"/>
</dbReference>
<dbReference type="InterPro" id="IPR025110">
    <property type="entry name" value="AMP-bd_C"/>
</dbReference>
<dbReference type="InterPro" id="IPR000873">
    <property type="entry name" value="AMP-dep_synth/lig_dom"/>
</dbReference>
<dbReference type="GO" id="GO:0006631">
    <property type="term" value="P:fatty acid metabolic process"/>
    <property type="evidence" value="ECO:0007669"/>
    <property type="project" value="TreeGrafter"/>
</dbReference>
<proteinExistence type="predicted"/>
<dbReference type="InterPro" id="IPR045851">
    <property type="entry name" value="AMP-bd_C_sf"/>
</dbReference>
<reference evidence="3 4" key="1">
    <citation type="submission" date="2020-08" db="EMBL/GenBank/DDBJ databases">
        <title>The genome sequence of Novosphingobium flavum 4Y4.</title>
        <authorList>
            <person name="Liu Y."/>
        </authorList>
    </citation>
    <scope>NUCLEOTIDE SEQUENCE [LARGE SCALE GENOMIC DNA]</scope>
    <source>
        <strain evidence="3 4">4Y4</strain>
    </source>
</reference>
<comment type="caution">
    <text evidence="3">The sequence shown here is derived from an EMBL/GenBank/DDBJ whole genome shotgun (WGS) entry which is preliminary data.</text>
</comment>
<dbReference type="InterPro" id="IPR042099">
    <property type="entry name" value="ANL_N_sf"/>
</dbReference>
<name>A0A7X1F4T2_9SPHN</name>
<dbReference type="PANTHER" id="PTHR43201">
    <property type="entry name" value="ACYL-COA SYNTHETASE"/>
    <property type="match status" value="1"/>
</dbReference>
<dbReference type="GO" id="GO:0031956">
    <property type="term" value="F:medium-chain fatty acid-CoA ligase activity"/>
    <property type="evidence" value="ECO:0007669"/>
    <property type="project" value="TreeGrafter"/>
</dbReference>
<sequence length="494" mass="52502">MNIALFLEMAAEAAPERIGLVCDGRRWSYGELLAGARGAARSIVEAGCSHVALLDESSEAAIFALFGAALAGVPYCPLNYRLADADLGALLGRIAPALVIGDVARASRLCPGNLNRSRGDFVSTALSAQPLDEAADGEGIAIQLFTSGTTAAPKAAILRHANLVSYILGTVEFACADESDAALVSVPPYHIAGISALLSSIYAQRRIVMLPAFSPEAWLALAEAEAVSNAFVVPTMLSRILDALERDGTPRLPALRAVAYGGGKMPFEVIDKALTRLPQVGFTNAYGLTETSSTIALLGPDDHRVAHGSADPQVRARLASVGRPLPTVELEIRDEDGRVLPAGMPGEIFVRGDQVSGEYREKSALTADGWFPTRDAGYLDAEGYLFLSGRADDVIVRGGENMSPGEIEDVLLTHPAIADACAVGVPSVEWGEAVGVALVLREGHARPDEAELCRLVRERLRSSRVPEVIRFEPALPYNEMGKLLRREVRKLFAA</sequence>
<organism evidence="3 4">
    <name type="scientific">Novosphingobium aerophilum</name>
    <dbReference type="NCBI Taxonomy" id="2839843"/>
    <lineage>
        <taxon>Bacteria</taxon>
        <taxon>Pseudomonadati</taxon>
        <taxon>Pseudomonadota</taxon>
        <taxon>Alphaproteobacteria</taxon>
        <taxon>Sphingomonadales</taxon>
        <taxon>Sphingomonadaceae</taxon>
        <taxon>Novosphingobium</taxon>
    </lineage>
</organism>
<dbReference type="PANTHER" id="PTHR43201:SF32">
    <property type="entry name" value="2-SUCCINYLBENZOATE--COA LIGASE, CHLOROPLASTIC_PEROXISOMAL"/>
    <property type="match status" value="1"/>
</dbReference>
<feature type="domain" description="AMP-dependent synthetase/ligase" evidence="1">
    <location>
        <begin position="8"/>
        <end position="359"/>
    </location>
</feature>
<dbReference type="Gene3D" id="3.30.300.30">
    <property type="match status" value="1"/>
</dbReference>
<keyword evidence="4" id="KW-1185">Reference proteome</keyword>
<keyword evidence="3" id="KW-0436">Ligase</keyword>
<dbReference type="Proteomes" id="UP000520156">
    <property type="component" value="Unassembled WGS sequence"/>
</dbReference>
<dbReference type="AlphaFoldDB" id="A0A7X1F4T2"/>
<accession>A0A7X1F4T2</accession>
<dbReference type="Pfam" id="PF13193">
    <property type="entry name" value="AMP-binding_C"/>
    <property type="match status" value="1"/>
</dbReference>
<feature type="domain" description="AMP-binding enzyme C-terminal" evidence="2">
    <location>
        <begin position="406"/>
        <end position="482"/>
    </location>
</feature>
<protein>
    <submittedName>
        <fullName evidence="3">Acyl--CoA ligase</fullName>
    </submittedName>
</protein>
<dbReference type="RefSeq" id="WP_185681795.1">
    <property type="nucleotide sequence ID" value="NZ_JACLAU010000001.1"/>
</dbReference>
<evidence type="ECO:0000259" key="1">
    <source>
        <dbReference type="Pfam" id="PF00501"/>
    </source>
</evidence>
<dbReference type="Pfam" id="PF00501">
    <property type="entry name" value="AMP-binding"/>
    <property type="match status" value="1"/>
</dbReference>